<accession>A0A6C0B1Y1</accession>
<reference evidence="1" key="1">
    <citation type="journal article" date="2020" name="Nature">
        <title>Giant virus diversity and host interactions through global metagenomics.</title>
        <authorList>
            <person name="Schulz F."/>
            <person name="Roux S."/>
            <person name="Paez-Espino D."/>
            <person name="Jungbluth S."/>
            <person name="Walsh D.A."/>
            <person name="Denef V.J."/>
            <person name="McMahon K.D."/>
            <person name="Konstantinidis K.T."/>
            <person name="Eloe-Fadrosh E.A."/>
            <person name="Kyrpides N.C."/>
            <person name="Woyke T."/>
        </authorList>
    </citation>
    <scope>NUCLEOTIDE SEQUENCE</scope>
    <source>
        <strain evidence="1">GVMAG-M-3300009182-78</strain>
    </source>
</reference>
<name>A0A6C0B1Y1_9ZZZZ</name>
<organism evidence="1">
    <name type="scientific">viral metagenome</name>
    <dbReference type="NCBI Taxonomy" id="1070528"/>
    <lineage>
        <taxon>unclassified sequences</taxon>
        <taxon>metagenomes</taxon>
        <taxon>organismal metagenomes</taxon>
    </lineage>
</organism>
<dbReference type="AlphaFoldDB" id="A0A6C0B1Y1"/>
<protein>
    <submittedName>
        <fullName evidence="1">Uncharacterized protein</fullName>
    </submittedName>
</protein>
<sequence>MKHVYFLEDPQMIDVDLDFAVDQSYYSRKWLEESERDHDDGDLFSFHEQIIIPLYEVFETVCNYFFVVKDGKTE</sequence>
<proteinExistence type="predicted"/>
<evidence type="ECO:0000313" key="1">
    <source>
        <dbReference type="EMBL" id="QHS85539.1"/>
    </source>
</evidence>
<dbReference type="EMBL" id="MN739044">
    <property type="protein sequence ID" value="QHS85539.1"/>
    <property type="molecule type" value="Genomic_DNA"/>
</dbReference>